<evidence type="ECO:0000256" key="3">
    <source>
        <dbReference type="PROSITE-ProRule" id="PRU00023"/>
    </source>
</evidence>
<dbReference type="GO" id="GO:0005886">
    <property type="term" value="C:plasma membrane"/>
    <property type="evidence" value="ECO:0007669"/>
    <property type="project" value="TreeGrafter"/>
</dbReference>
<evidence type="ECO:0000256" key="2">
    <source>
        <dbReference type="ARBA" id="ARBA00023043"/>
    </source>
</evidence>
<accession>A0A835ARM6</accession>
<dbReference type="Pfam" id="PF00023">
    <property type="entry name" value="Ank"/>
    <property type="match status" value="1"/>
</dbReference>
<dbReference type="PROSITE" id="PS50088">
    <property type="entry name" value="ANK_REPEAT"/>
    <property type="match status" value="2"/>
</dbReference>
<dbReference type="SUPFAM" id="SSF48403">
    <property type="entry name" value="Ankyrin repeat"/>
    <property type="match status" value="1"/>
</dbReference>
<keyword evidence="2 3" id="KW-0040">ANK repeat</keyword>
<comment type="caution">
    <text evidence="4">The sequence shown here is derived from an EMBL/GenBank/DDBJ whole genome shotgun (WGS) entry which is preliminary data.</text>
</comment>
<evidence type="ECO:0000256" key="1">
    <source>
        <dbReference type="ARBA" id="ARBA00022737"/>
    </source>
</evidence>
<gene>
    <name evidence="4" type="ORF">HU200_056535</name>
</gene>
<sequence length="457" mass="48812">MATAVGGAAGDEGATAAASDNAPLLMMAARCGDSNELKRLIVQPLEDQVAVVVDHDDGPPPAAALLIYATGGDSLLHVVAAASGGDGEGFVECARIICGVKGGRRLLLARNNNGDTPLHCAAAAGNAAMIDCLLDLAGDDHHSAALVRVQNQCGETALHHAVRRACIHRRRRRSTSGVDCIDKLMAVDPELACIPLQDDADASSPLYVAISLGEMEIARHLFDKSQGKLSYSGPHGRNVLHAAVSCANNVQALCMILEWLNDDHRLLKRLTSQGDKKNGSTPLHLAASLGGFPSTLLIPDWSWMHSAGRRRVLISELLGANKSTAYQADEEGLYPIHVAAGAGNILAVEMLLEACKECASLRDANGRTFLHVAVDNGMLNVVEYVCITLDMPWMLNAQDDNGNTPLHRAVHAGNGAIFRRLFSNTHVRLDVANKEGMRPVDVAWTRMPLEAYYAWVI</sequence>
<dbReference type="InterPro" id="IPR036770">
    <property type="entry name" value="Ankyrin_rpt-contain_sf"/>
</dbReference>
<dbReference type="EMBL" id="JACEFO010002381">
    <property type="protein sequence ID" value="KAF8662324.1"/>
    <property type="molecule type" value="Genomic_DNA"/>
</dbReference>
<proteinExistence type="predicted"/>
<dbReference type="AlphaFoldDB" id="A0A835ARM6"/>
<dbReference type="InterPro" id="IPR002110">
    <property type="entry name" value="Ankyrin_rpt"/>
</dbReference>
<dbReference type="Gene3D" id="1.25.40.20">
    <property type="entry name" value="Ankyrin repeat-containing domain"/>
    <property type="match status" value="3"/>
</dbReference>
<dbReference type="SMART" id="SM00248">
    <property type="entry name" value="ANK"/>
    <property type="match status" value="9"/>
</dbReference>
<feature type="repeat" description="ANK" evidence="3">
    <location>
        <begin position="113"/>
        <end position="139"/>
    </location>
</feature>
<keyword evidence="1" id="KW-0677">Repeat</keyword>
<keyword evidence="5" id="KW-1185">Reference proteome</keyword>
<name>A0A835ARM6_9POAL</name>
<dbReference type="PROSITE" id="PS50297">
    <property type="entry name" value="ANK_REP_REGION"/>
    <property type="match status" value="2"/>
</dbReference>
<dbReference type="PANTHER" id="PTHR24186">
    <property type="entry name" value="PROTEIN PHOSPHATASE 1 REGULATORY SUBUNIT"/>
    <property type="match status" value="1"/>
</dbReference>
<dbReference type="Pfam" id="PF12796">
    <property type="entry name" value="Ank_2"/>
    <property type="match status" value="2"/>
</dbReference>
<feature type="repeat" description="ANK" evidence="3">
    <location>
        <begin position="401"/>
        <end position="424"/>
    </location>
</feature>
<dbReference type="Proteomes" id="UP000636709">
    <property type="component" value="Unassembled WGS sequence"/>
</dbReference>
<organism evidence="4 5">
    <name type="scientific">Digitaria exilis</name>
    <dbReference type="NCBI Taxonomy" id="1010633"/>
    <lineage>
        <taxon>Eukaryota</taxon>
        <taxon>Viridiplantae</taxon>
        <taxon>Streptophyta</taxon>
        <taxon>Embryophyta</taxon>
        <taxon>Tracheophyta</taxon>
        <taxon>Spermatophyta</taxon>
        <taxon>Magnoliopsida</taxon>
        <taxon>Liliopsida</taxon>
        <taxon>Poales</taxon>
        <taxon>Poaceae</taxon>
        <taxon>PACMAD clade</taxon>
        <taxon>Panicoideae</taxon>
        <taxon>Panicodae</taxon>
        <taxon>Paniceae</taxon>
        <taxon>Anthephorinae</taxon>
        <taxon>Digitaria</taxon>
    </lineage>
</organism>
<evidence type="ECO:0000313" key="4">
    <source>
        <dbReference type="EMBL" id="KAF8662324.1"/>
    </source>
</evidence>
<dbReference type="PANTHER" id="PTHR24186:SF50">
    <property type="entry name" value="ANKYRIN REPEAT-CONTAINING PROTEIN ITN1-LIKE ISOFORM X1"/>
    <property type="match status" value="1"/>
</dbReference>
<protein>
    <submittedName>
        <fullName evidence="4">Uncharacterized protein</fullName>
    </submittedName>
</protein>
<dbReference type="OrthoDB" id="678826at2759"/>
<reference evidence="4" key="1">
    <citation type="submission" date="2020-07" db="EMBL/GenBank/DDBJ databases">
        <title>Genome sequence and genetic diversity analysis of an under-domesticated orphan crop, white fonio (Digitaria exilis).</title>
        <authorList>
            <person name="Bennetzen J.L."/>
            <person name="Chen S."/>
            <person name="Ma X."/>
            <person name="Wang X."/>
            <person name="Yssel A.E.J."/>
            <person name="Chaluvadi S.R."/>
            <person name="Johnson M."/>
            <person name="Gangashetty P."/>
            <person name="Hamidou F."/>
            <person name="Sanogo M.D."/>
            <person name="Zwaenepoel A."/>
            <person name="Wallace J."/>
            <person name="Van De Peer Y."/>
            <person name="Van Deynze A."/>
        </authorList>
    </citation>
    <scope>NUCLEOTIDE SEQUENCE</scope>
    <source>
        <tissue evidence="4">Leaves</tissue>
    </source>
</reference>
<evidence type="ECO:0000313" key="5">
    <source>
        <dbReference type="Proteomes" id="UP000636709"/>
    </source>
</evidence>